<dbReference type="EMBL" id="CABEEZ010000014">
    <property type="protein sequence ID" value="VTR16705.1"/>
    <property type="molecule type" value="Genomic_DNA"/>
</dbReference>
<organism evidence="1">
    <name type="scientific">Serratia fonticola</name>
    <dbReference type="NCBI Taxonomy" id="47917"/>
    <lineage>
        <taxon>Bacteria</taxon>
        <taxon>Pseudomonadati</taxon>
        <taxon>Pseudomonadota</taxon>
        <taxon>Gammaproteobacteria</taxon>
        <taxon>Enterobacterales</taxon>
        <taxon>Yersiniaceae</taxon>
        <taxon>Serratia</taxon>
    </lineage>
</organism>
<sequence length="50" mass="5319">MLSELKQQVLAANLSLPGYGLVTFTWGNVSAIDRQQGPGGESSLRGSPMR</sequence>
<dbReference type="GO" id="GO:0008742">
    <property type="term" value="F:L-ribulose-phosphate 4-epimerase activity"/>
    <property type="evidence" value="ECO:0007669"/>
    <property type="project" value="UniProtKB-EC"/>
</dbReference>
<dbReference type="AlphaFoldDB" id="A0A4U9TBJ6"/>
<accession>A0A4U9TBJ6</accession>
<name>A0A4U9TBJ6_SERFO</name>
<dbReference type="SUPFAM" id="SSF53639">
    <property type="entry name" value="AraD/HMP-PK domain-like"/>
    <property type="match status" value="1"/>
</dbReference>
<keyword evidence="1" id="KW-0413">Isomerase</keyword>
<dbReference type="EC" id="5.1.3.4" evidence="1"/>
<reference evidence="1" key="1">
    <citation type="submission" date="2019-05" db="EMBL/GenBank/DDBJ databases">
        <authorList>
            <consortium name="Pathogen Informatics"/>
        </authorList>
    </citation>
    <scope>NUCLEOTIDE SEQUENCE [LARGE SCALE GENOMIC DNA]</scope>
    <source>
        <strain evidence="1">NCTC12965</strain>
    </source>
</reference>
<dbReference type="InterPro" id="IPR036409">
    <property type="entry name" value="Aldolase_II/adducin_N_sf"/>
</dbReference>
<dbReference type="Gene3D" id="3.40.225.10">
    <property type="entry name" value="Class II aldolase/adducin N-terminal domain"/>
    <property type="match status" value="1"/>
</dbReference>
<evidence type="ECO:0000313" key="1">
    <source>
        <dbReference type="EMBL" id="VTR16705.1"/>
    </source>
</evidence>
<protein>
    <submittedName>
        <fullName evidence="1">L-ribulose-5-phosphate 4-epimerase UlaF</fullName>
        <ecNumber evidence="1">5.1.3.4</ecNumber>
    </submittedName>
</protein>
<gene>
    <name evidence="1" type="primary">ulaF_1</name>
    <name evidence="1" type="ORF">NCTC12965_00241</name>
</gene>
<proteinExistence type="predicted"/>